<dbReference type="Proteomes" id="UP001595645">
    <property type="component" value="Unassembled WGS sequence"/>
</dbReference>
<comment type="caution">
    <text evidence="4">The sequence shown here is derived from an EMBL/GenBank/DDBJ whole genome shotgun (WGS) entry which is preliminary data.</text>
</comment>
<keyword evidence="2 4" id="KW-0560">Oxidoreductase</keyword>
<dbReference type="PROSITE" id="PS00061">
    <property type="entry name" value="ADH_SHORT"/>
    <property type="match status" value="1"/>
</dbReference>
<evidence type="ECO:0000259" key="3">
    <source>
        <dbReference type="SMART" id="SM00822"/>
    </source>
</evidence>
<dbReference type="GO" id="GO:0016491">
    <property type="term" value="F:oxidoreductase activity"/>
    <property type="evidence" value="ECO:0007669"/>
    <property type="project" value="UniProtKB-KW"/>
</dbReference>
<reference evidence="5" key="1">
    <citation type="journal article" date="2019" name="Int. J. Syst. Evol. Microbiol.">
        <title>The Global Catalogue of Microorganisms (GCM) 10K type strain sequencing project: providing services to taxonomists for standard genome sequencing and annotation.</title>
        <authorList>
            <consortium name="The Broad Institute Genomics Platform"/>
            <consortium name="The Broad Institute Genome Sequencing Center for Infectious Disease"/>
            <person name="Wu L."/>
            <person name="Ma J."/>
        </authorList>
    </citation>
    <scope>NUCLEOTIDE SEQUENCE [LARGE SCALE GENOMIC DNA]</scope>
    <source>
        <strain evidence="5">CGMCC 4.7676</strain>
    </source>
</reference>
<dbReference type="RefSeq" id="WP_378247538.1">
    <property type="nucleotide sequence ID" value="NZ_JBHRWK010000160.1"/>
</dbReference>
<dbReference type="PANTHER" id="PTHR48107">
    <property type="entry name" value="NADPH-DEPENDENT ALDEHYDE REDUCTASE-LIKE PROTEIN, CHLOROPLASTIC-RELATED"/>
    <property type="match status" value="1"/>
</dbReference>
<feature type="domain" description="Ketoreductase" evidence="3">
    <location>
        <begin position="7"/>
        <end position="207"/>
    </location>
</feature>
<evidence type="ECO:0000313" key="5">
    <source>
        <dbReference type="Proteomes" id="UP001595645"/>
    </source>
</evidence>
<keyword evidence="5" id="KW-1185">Reference proteome</keyword>
<protein>
    <submittedName>
        <fullName evidence="4">SDR family NAD(P)-dependent oxidoreductase</fullName>
        <ecNumber evidence="4">1.1.1.-</ecNumber>
    </submittedName>
</protein>
<gene>
    <name evidence="4" type="ORF">ACFOSH_43370</name>
</gene>
<proteinExistence type="inferred from homology"/>
<organism evidence="4 5">
    <name type="scientific">Amycolatopsis speibonae</name>
    <dbReference type="NCBI Taxonomy" id="1450224"/>
    <lineage>
        <taxon>Bacteria</taxon>
        <taxon>Bacillati</taxon>
        <taxon>Actinomycetota</taxon>
        <taxon>Actinomycetes</taxon>
        <taxon>Pseudonocardiales</taxon>
        <taxon>Pseudonocardiaceae</taxon>
        <taxon>Amycolatopsis</taxon>
    </lineage>
</organism>
<dbReference type="CDD" id="cd05233">
    <property type="entry name" value="SDR_c"/>
    <property type="match status" value="1"/>
</dbReference>
<dbReference type="InterPro" id="IPR002347">
    <property type="entry name" value="SDR_fam"/>
</dbReference>
<dbReference type="EMBL" id="JBHRWK010000160">
    <property type="protein sequence ID" value="MFC3456304.1"/>
    <property type="molecule type" value="Genomic_DNA"/>
</dbReference>
<accession>A0ABV7PAY1</accession>
<dbReference type="EC" id="1.1.1.-" evidence="4"/>
<dbReference type="InterPro" id="IPR057326">
    <property type="entry name" value="KR_dom"/>
</dbReference>
<sequence>MSSLAGKAALVTGGSRGIGAATVLRLARDGADVAFTFTVSRDQADALAEQVRKLGRTAVPLQADSNDLEQVRSAVDDAAAELGRLDILVNSVAVMIPGGTFDSLSVADIDRTFNLNVRAVFLTIQQALRYLPEGGRIIILGSNIAEYTPFPGMALYASSKSALHGLTRGLARELGPRGINAVLVQPGPTDTDANPADGPKAQRMRDLIPLGRYGHPDDIAAMIAHLAGDGGRHITGTTITIDGGFNT</sequence>
<dbReference type="SMART" id="SM00822">
    <property type="entry name" value="PKS_KR"/>
    <property type="match status" value="1"/>
</dbReference>
<dbReference type="SUPFAM" id="SSF51735">
    <property type="entry name" value="NAD(P)-binding Rossmann-fold domains"/>
    <property type="match status" value="1"/>
</dbReference>
<dbReference type="Gene3D" id="3.40.50.720">
    <property type="entry name" value="NAD(P)-binding Rossmann-like Domain"/>
    <property type="match status" value="1"/>
</dbReference>
<name>A0ABV7PAY1_9PSEU</name>
<dbReference type="PRINTS" id="PR00081">
    <property type="entry name" value="GDHRDH"/>
</dbReference>
<dbReference type="InterPro" id="IPR036291">
    <property type="entry name" value="NAD(P)-bd_dom_sf"/>
</dbReference>
<evidence type="ECO:0000256" key="1">
    <source>
        <dbReference type="ARBA" id="ARBA00006484"/>
    </source>
</evidence>
<dbReference type="Pfam" id="PF13561">
    <property type="entry name" value="adh_short_C2"/>
    <property type="match status" value="1"/>
</dbReference>
<evidence type="ECO:0000313" key="4">
    <source>
        <dbReference type="EMBL" id="MFC3456304.1"/>
    </source>
</evidence>
<dbReference type="PANTHER" id="PTHR48107:SF7">
    <property type="entry name" value="RE15974P"/>
    <property type="match status" value="1"/>
</dbReference>
<comment type="similarity">
    <text evidence="1">Belongs to the short-chain dehydrogenases/reductases (SDR) family.</text>
</comment>
<dbReference type="InterPro" id="IPR020904">
    <property type="entry name" value="Sc_DH/Rdtase_CS"/>
</dbReference>
<dbReference type="PRINTS" id="PR00080">
    <property type="entry name" value="SDRFAMILY"/>
</dbReference>
<evidence type="ECO:0000256" key="2">
    <source>
        <dbReference type="ARBA" id="ARBA00023002"/>
    </source>
</evidence>